<dbReference type="InterPro" id="IPR003018">
    <property type="entry name" value="GAF"/>
</dbReference>
<evidence type="ECO:0000313" key="2">
    <source>
        <dbReference type="EMBL" id="QNA46338.1"/>
    </source>
</evidence>
<dbReference type="SMART" id="SM00065">
    <property type="entry name" value="GAF"/>
    <property type="match status" value="1"/>
</dbReference>
<dbReference type="Proteomes" id="UP000515344">
    <property type="component" value="Chromosome"/>
</dbReference>
<dbReference type="EMBL" id="CP060007">
    <property type="protein sequence ID" value="QNA46338.1"/>
    <property type="molecule type" value="Genomic_DNA"/>
</dbReference>
<evidence type="ECO:0000313" key="3">
    <source>
        <dbReference type="Proteomes" id="UP000515344"/>
    </source>
</evidence>
<dbReference type="AlphaFoldDB" id="A0A7G5XLI5"/>
<name>A0A7G5XLI5_9BACT</name>
<reference evidence="3" key="1">
    <citation type="submission" date="2020-08" db="EMBL/GenBank/DDBJ databases">
        <title>Lacibacter sp. S13-6-6 genome sequencing.</title>
        <authorList>
            <person name="Jin L."/>
        </authorList>
    </citation>
    <scope>NUCLEOTIDE SEQUENCE [LARGE SCALE GENOMIC DNA]</scope>
    <source>
        <strain evidence="3">S13-6-6</strain>
    </source>
</reference>
<feature type="domain" description="GAF" evidence="1">
    <location>
        <begin position="29"/>
        <end position="171"/>
    </location>
</feature>
<keyword evidence="3" id="KW-1185">Reference proteome</keyword>
<sequence length="388" mass="43693">MNTMLIAQLPRFEELRLSDLHLYELLDTPGETEFDELRELAAQICNCPISLITLIDKDRQWFKSKQGIAESETSRDVSFCSHAILNNEIMIIDDAASDERFFDNPLVTGDMNVRFYAGAPIISPTGQNLGTICVIDTRPRQLTTAQERAMEILSNQITKLLELRLKSKVLEQRAGELIRIKDEATIDLIKGQDEEKLLLAKELHENIAQELAASRLYLNMAVVNEGGRLDFINEANQSIGNALAEIKNLSYNIIPSTVDSVSVQVMMENFLHTHRSAHSFNTEIKITGKSELIGFGQAINCTKIAESWLQFIESKRDAGNVSIQISVEDDITLCIEDDASDHQIKAREQKLISSIVYYRVIDMNGSVKFIETERGTNLLCVNFPLVKK</sequence>
<dbReference type="InterPro" id="IPR029016">
    <property type="entry name" value="GAF-like_dom_sf"/>
</dbReference>
<dbReference type="Pfam" id="PF01590">
    <property type="entry name" value="GAF"/>
    <property type="match status" value="1"/>
</dbReference>
<proteinExistence type="predicted"/>
<dbReference type="PANTHER" id="PTHR43102">
    <property type="entry name" value="SLR1143 PROTEIN"/>
    <property type="match status" value="1"/>
</dbReference>
<dbReference type="Gene3D" id="3.30.450.40">
    <property type="match status" value="1"/>
</dbReference>
<dbReference type="RefSeq" id="WP_182806157.1">
    <property type="nucleotide sequence ID" value="NZ_CP060007.1"/>
</dbReference>
<dbReference type="PANTHER" id="PTHR43102:SF2">
    <property type="entry name" value="GAF DOMAIN-CONTAINING PROTEIN"/>
    <property type="match status" value="1"/>
</dbReference>
<dbReference type="SUPFAM" id="SSF55781">
    <property type="entry name" value="GAF domain-like"/>
    <property type="match status" value="1"/>
</dbReference>
<accession>A0A7G5XLI5</accession>
<organism evidence="2 3">
    <name type="scientific">Lacibacter sediminis</name>
    <dbReference type="NCBI Taxonomy" id="2760713"/>
    <lineage>
        <taxon>Bacteria</taxon>
        <taxon>Pseudomonadati</taxon>
        <taxon>Bacteroidota</taxon>
        <taxon>Chitinophagia</taxon>
        <taxon>Chitinophagales</taxon>
        <taxon>Chitinophagaceae</taxon>
        <taxon>Lacibacter</taxon>
    </lineage>
</organism>
<dbReference type="KEGG" id="lacs:H4075_09255"/>
<evidence type="ECO:0000259" key="1">
    <source>
        <dbReference type="SMART" id="SM00065"/>
    </source>
</evidence>
<gene>
    <name evidence="2" type="ORF">H4075_09255</name>
</gene>
<protein>
    <submittedName>
        <fullName evidence="2">GAF domain-containing protein</fullName>
    </submittedName>
</protein>